<reference evidence="1 2" key="1">
    <citation type="submission" date="2016-09" db="EMBL/GenBank/DDBJ databases">
        <title>Phylogenomics of Achromobacter.</title>
        <authorList>
            <person name="Jeukens J."/>
            <person name="Freschi L."/>
            <person name="Vincent A.T."/>
            <person name="Emond-Rheault J.-G."/>
            <person name="Kukavica-Ibrulj I."/>
            <person name="Charette S.J."/>
            <person name="Levesque R.C."/>
        </authorList>
    </citation>
    <scope>NUCLEOTIDE SEQUENCE [LARGE SCALE GENOMIC DNA]</scope>
    <source>
        <strain evidence="1 2">AUS488</strain>
    </source>
</reference>
<dbReference type="EMBL" id="MJMN01000064">
    <property type="protein sequence ID" value="OMG76138.1"/>
    <property type="molecule type" value="Genomic_DNA"/>
</dbReference>
<name>A0A1R1JK53_ALCXX</name>
<protein>
    <submittedName>
        <fullName evidence="1">Uncharacterized protein</fullName>
    </submittedName>
</protein>
<dbReference type="Proteomes" id="UP000187251">
    <property type="component" value="Unassembled WGS sequence"/>
</dbReference>
<comment type="caution">
    <text evidence="1">The sequence shown here is derived from an EMBL/GenBank/DDBJ whole genome shotgun (WGS) entry which is preliminary data.</text>
</comment>
<organism evidence="1 2">
    <name type="scientific">Alcaligenes xylosoxydans xylosoxydans</name>
    <name type="common">Achromobacter xylosoxidans</name>
    <dbReference type="NCBI Taxonomy" id="85698"/>
    <lineage>
        <taxon>Bacteria</taxon>
        <taxon>Pseudomonadati</taxon>
        <taxon>Pseudomonadota</taxon>
        <taxon>Betaproteobacteria</taxon>
        <taxon>Burkholderiales</taxon>
        <taxon>Alcaligenaceae</taxon>
        <taxon>Achromobacter</taxon>
    </lineage>
</organism>
<proteinExistence type="predicted"/>
<evidence type="ECO:0000313" key="1">
    <source>
        <dbReference type="EMBL" id="OMG76138.1"/>
    </source>
</evidence>
<gene>
    <name evidence="1" type="ORF">BIZ92_17775</name>
</gene>
<evidence type="ECO:0000313" key="2">
    <source>
        <dbReference type="Proteomes" id="UP000187251"/>
    </source>
</evidence>
<accession>A0A1R1JK53</accession>
<dbReference type="AlphaFoldDB" id="A0A1R1JK53"/>
<sequence length="69" mass="7169">MACMTKTSHIHPHAWRVLIGSPPATPANPAASSPRPSAFAPAAGAMAFMAARAGLWFTGRGTASRDSHR</sequence>